<feature type="region of interest" description="Disordered" evidence="1">
    <location>
        <begin position="770"/>
        <end position="894"/>
    </location>
</feature>
<evidence type="ECO:0000256" key="1">
    <source>
        <dbReference type="SAM" id="MobiDB-lite"/>
    </source>
</evidence>
<gene>
    <name evidence="2" type="ORF">HGRIS_000698</name>
</gene>
<organism evidence="2 3">
    <name type="scientific">Hohenbuehelia grisea</name>
    <dbReference type="NCBI Taxonomy" id="104357"/>
    <lineage>
        <taxon>Eukaryota</taxon>
        <taxon>Fungi</taxon>
        <taxon>Dikarya</taxon>
        <taxon>Basidiomycota</taxon>
        <taxon>Agaricomycotina</taxon>
        <taxon>Agaricomycetes</taxon>
        <taxon>Agaricomycetidae</taxon>
        <taxon>Agaricales</taxon>
        <taxon>Pleurotineae</taxon>
        <taxon>Pleurotaceae</taxon>
        <taxon>Hohenbuehelia</taxon>
    </lineage>
</organism>
<feature type="compositionally biased region" description="Polar residues" evidence="1">
    <location>
        <begin position="223"/>
        <end position="232"/>
    </location>
</feature>
<evidence type="ECO:0000313" key="2">
    <source>
        <dbReference type="EMBL" id="KAL0958558.1"/>
    </source>
</evidence>
<keyword evidence="3" id="KW-1185">Reference proteome</keyword>
<sequence length="1238" mass="134081">MSLTTLPDAMDEEAQEERDVFMTCTSVDQADSGVAQASQPGPSTIPVSQSMASSAFRTPSPPPPQLRISGMDPPPSAAHGAAHAATSSLQNRVTEVVQMSMPGQGSSVASPSLFDGFLYPRHRWGHLSLMHPSIPHLCIPQFRPAIPTYQIVPELQSVPQNNVGQMPRALFPTNSFPGHPGPPGSAEASNHLAGSLAIARGVYTSASAARPAIMPNPPLPQAMQLSTPTDQLVGSKRKAVRPLEREMDATLNIPGGYPAAGPSNYRQSVHQLGPIQASSSIFNSMQPSGSSSQRTQGVLPTSLSAPVVPVDPPLPTTPTSPSVTQLVLLRHALKGKGVDRGNNGASPSFVPQYTSSTAASALSSELLFVNTFASDPRAPSTRSLHDPLQQAVHLRVLLPQMMHNRASLSSLALCSQSSGLATPLPTSTSISRSDRLPGRSAEEYENQNQQGPSKVRLRERIVHTEADTQRGNKHQADARADKAKLEELARLNDNDRRALLLATQMRTNTETAQFHMGRKLAELKQQNGELTESLRRQTDLAQRHQAARERENAENSAAFARYQKEIEGLKSAIKSIRTHNHASDVASSMPDQAVWGFGAGGGPDDDSPQFMGQPAEGLQAANGLPPSPSLPPSALIDFTTPLAQPPARSTPCNEPFDPARALHGQIRGETSSAPAASNHGAAINFPRLPPPGPFSTPQALSTAIPSVGSPPSRQVYVFPSNNHRNDDLGDELDGSGQNDPEPAHPHASRSGEIMNSSHEYELIYLPDKGFRRIPKPSSTPNTPSASQHRVARVQSEPPNRGPFRKASSYGKQRDLLQPVNSLSTPPALRSPVLTSSVAPGSPSTRTSDGVSPCRRARFVTPTSSPLRSSALRSPTPSRPPTPTFPSGQPTAGPSRLNFFESMATNVDIGGGASPSTSESMLKNLTAMVTSLHDKLQENQAQLQSHIVSCAGSTPLSSPNRSTRGPYRANYSPRPRTALVVEMHGVVRESMQQKLHIRNDHEIAQAIAEHDLLATEEEEADAFSVLGVQPSLDPMKLYWDEKRHLWNFMVADLFTAEFCVSHDKYSPEDVREHFLNRFYSLRRTLKKRLTHPGGIKGYMNHLRQQKRCRRRKSDRLKDRLETAKNEESKLPIPSVWTSILQVATLLGVEGMSSDESDKEEPDVYTVTTKPWCAHDIGSLLRHADGAHRSLNAYGNARPGKHPCQCNQPLNAKESSKDALFRLPSNFYNPLWLAGVQGRN</sequence>
<feature type="region of interest" description="Disordered" evidence="1">
    <location>
        <begin position="280"/>
        <end position="299"/>
    </location>
</feature>
<feature type="region of interest" description="Disordered" evidence="1">
    <location>
        <begin position="951"/>
        <end position="971"/>
    </location>
</feature>
<feature type="compositionally biased region" description="Polar residues" evidence="1">
    <location>
        <begin position="31"/>
        <end position="57"/>
    </location>
</feature>
<reference evidence="3" key="1">
    <citation type="submission" date="2024-06" db="EMBL/GenBank/DDBJ databases">
        <title>Multi-omics analyses provide insights into the biosynthesis of the anticancer antibiotic pleurotin in Hohenbuehelia grisea.</title>
        <authorList>
            <person name="Weaver J.A."/>
            <person name="Alberti F."/>
        </authorList>
    </citation>
    <scope>NUCLEOTIDE SEQUENCE [LARGE SCALE GENOMIC DNA]</scope>
    <source>
        <strain evidence="3">T-177</strain>
    </source>
</reference>
<feature type="region of interest" description="Disordered" evidence="1">
    <location>
        <begin position="582"/>
        <end position="753"/>
    </location>
</feature>
<comment type="caution">
    <text evidence="2">The sequence shown here is derived from an EMBL/GenBank/DDBJ whole genome shotgun (WGS) entry which is preliminary data.</text>
</comment>
<proteinExistence type="predicted"/>
<feature type="region of interest" description="Disordered" evidence="1">
    <location>
        <begin position="31"/>
        <end position="87"/>
    </location>
</feature>
<dbReference type="EMBL" id="JASNQZ010000004">
    <property type="protein sequence ID" value="KAL0958558.1"/>
    <property type="molecule type" value="Genomic_DNA"/>
</dbReference>
<feature type="compositionally biased region" description="Basic and acidic residues" evidence="1">
    <location>
        <begin position="432"/>
        <end position="442"/>
    </location>
</feature>
<name>A0ABR3JTQ8_9AGAR</name>
<accession>A0ABR3JTQ8</accession>
<evidence type="ECO:0000313" key="3">
    <source>
        <dbReference type="Proteomes" id="UP001556367"/>
    </source>
</evidence>
<feature type="compositionally biased region" description="Polar residues" evidence="1">
    <location>
        <begin position="951"/>
        <end position="962"/>
    </location>
</feature>
<feature type="compositionally biased region" description="Low complexity" evidence="1">
    <location>
        <begin position="860"/>
        <end position="875"/>
    </location>
</feature>
<feature type="region of interest" description="Disordered" evidence="1">
    <location>
        <begin position="213"/>
        <end position="236"/>
    </location>
</feature>
<feature type="region of interest" description="Disordered" evidence="1">
    <location>
        <begin position="420"/>
        <end position="458"/>
    </location>
</feature>
<feature type="compositionally biased region" description="Polar residues" evidence="1">
    <location>
        <begin position="695"/>
        <end position="712"/>
    </location>
</feature>
<dbReference type="Proteomes" id="UP001556367">
    <property type="component" value="Unassembled WGS sequence"/>
</dbReference>
<protein>
    <submittedName>
        <fullName evidence="2">Uncharacterized protein</fullName>
    </submittedName>
</protein>
<feature type="compositionally biased region" description="Polar residues" evidence="1">
    <location>
        <begin position="776"/>
        <end position="787"/>
    </location>
</feature>
<feature type="compositionally biased region" description="Polar residues" evidence="1">
    <location>
        <begin position="832"/>
        <end position="849"/>
    </location>
</feature>